<accession>A0A918Z202</accession>
<evidence type="ECO:0000313" key="2">
    <source>
        <dbReference type="Proteomes" id="UP000603227"/>
    </source>
</evidence>
<organism evidence="1 2">
    <name type="scientific">Streptomyces capitiformicae</name>
    <dbReference type="NCBI Taxonomy" id="2014920"/>
    <lineage>
        <taxon>Bacteria</taxon>
        <taxon>Bacillati</taxon>
        <taxon>Actinomycetota</taxon>
        <taxon>Actinomycetes</taxon>
        <taxon>Kitasatosporales</taxon>
        <taxon>Streptomycetaceae</taxon>
        <taxon>Streptomyces</taxon>
    </lineage>
</organism>
<proteinExistence type="predicted"/>
<comment type="caution">
    <text evidence="1">The sequence shown here is derived from an EMBL/GenBank/DDBJ whole genome shotgun (WGS) entry which is preliminary data.</text>
</comment>
<reference evidence="1" key="1">
    <citation type="journal article" date="2014" name="Int. J. Syst. Evol. Microbiol.">
        <title>Complete genome sequence of Corynebacterium casei LMG S-19264T (=DSM 44701T), isolated from a smear-ripened cheese.</title>
        <authorList>
            <consortium name="US DOE Joint Genome Institute (JGI-PGF)"/>
            <person name="Walter F."/>
            <person name="Albersmeier A."/>
            <person name="Kalinowski J."/>
            <person name="Ruckert C."/>
        </authorList>
    </citation>
    <scope>NUCLEOTIDE SEQUENCE</scope>
    <source>
        <strain evidence="1">CGMCC 4.7403</strain>
    </source>
</reference>
<protein>
    <submittedName>
        <fullName evidence="1">Uncharacterized protein</fullName>
    </submittedName>
</protein>
<keyword evidence="2" id="KW-1185">Reference proteome</keyword>
<reference evidence="1" key="2">
    <citation type="submission" date="2020-09" db="EMBL/GenBank/DDBJ databases">
        <authorList>
            <person name="Sun Q."/>
            <person name="Zhou Y."/>
        </authorList>
    </citation>
    <scope>NUCLEOTIDE SEQUENCE</scope>
    <source>
        <strain evidence="1">CGMCC 4.7403</strain>
    </source>
</reference>
<dbReference type="EMBL" id="BNAT01000019">
    <property type="protein sequence ID" value="GHE33824.1"/>
    <property type="molecule type" value="Genomic_DNA"/>
</dbReference>
<gene>
    <name evidence="1" type="ORF">GCM10017771_51050</name>
</gene>
<sequence>MTTVPLTDWSQNHREQHFHSIVGGGWLRMRPLMLWLLLMASSAVAVQKLAEAQMVEILRKAPQDYAAGCVEYTQTVPLPDAPWGVREQAVDRRGRPYERIRLFPSIKHTQEELLPSFGVA</sequence>
<dbReference type="RefSeq" id="WP_189784785.1">
    <property type="nucleotide sequence ID" value="NZ_BNAT01000019.1"/>
</dbReference>
<evidence type="ECO:0000313" key="1">
    <source>
        <dbReference type="EMBL" id="GHE33824.1"/>
    </source>
</evidence>
<dbReference type="AlphaFoldDB" id="A0A918Z202"/>
<name>A0A918Z202_9ACTN</name>
<dbReference type="Proteomes" id="UP000603227">
    <property type="component" value="Unassembled WGS sequence"/>
</dbReference>